<dbReference type="EMBL" id="JANVFT010000005">
    <property type="protein sequence ID" value="KAJ4500480.1"/>
    <property type="molecule type" value="Genomic_DNA"/>
</dbReference>
<evidence type="ECO:0000313" key="3">
    <source>
        <dbReference type="Proteomes" id="UP001150217"/>
    </source>
</evidence>
<dbReference type="Proteomes" id="UP001150217">
    <property type="component" value="Unassembled WGS sequence"/>
</dbReference>
<evidence type="ECO:0000313" key="2">
    <source>
        <dbReference type="EMBL" id="KAJ4500480.1"/>
    </source>
</evidence>
<evidence type="ECO:0008006" key="4">
    <source>
        <dbReference type="Google" id="ProtNLM"/>
    </source>
</evidence>
<gene>
    <name evidence="2" type="ORF">C8R41DRAFT_425348</name>
</gene>
<feature type="signal peptide" evidence="1">
    <location>
        <begin position="1"/>
        <end position="34"/>
    </location>
</feature>
<evidence type="ECO:0000256" key="1">
    <source>
        <dbReference type="SAM" id="SignalP"/>
    </source>
</evidence>
<name>A0ABQ8VVX8_9AGAR</name>
<accession>A0ABQ8VVX8</accession>
<comment type="caution">
    <text evidence="2">The sequence shown here is derived from an EMBL/GenBank/DDBJ whole genome shotgun (WGS) entry which is preliminary data.</text>
</comment>
<keyword evidence="1" id="KW-0732">Signal</keyword>
<organism evidence="2 3">
    <name type="scientific">Lentinula lateritia</name>
    <dbReference type="NCBI Taxonomy" id="40482"/>
    <lineage>
        <taxon>Eukaryota</taxon>
        <taxon>Fungi</taxon>
        <taxon>Dikarya</taxon>
        <taxon>Basidiomycota</taxon>
        <taxon>Agaricomycotina</taxon>
        <taxon>Agaricomycetes</taxon>
        <taxon>Agaricomycetidae</taxon>
        <taxon>Agaricales</taxon>
        <taxon>Marasmiineae</taxon>
        <taxon>Omphalotaceae</taxon>
        <taxon>Lentinula</taxon>
    </lineage>
</organism>
<protein>
    <recommendedName>
        <fullName evidence="4">Secreted protein</fullName>
    </recommendedName>
</protein>
<keyword evidence="3" id="KW-1185">Reference proteome</keyword>
<feature type="chain" id="PRO_5046575283" description="Secreted protein" evidence="1">
    <location>
        <begin position="35"/>
        <end position="76"/>
    </location>
</feature>
<reference evidence="2" key="1">
    <citation type="submission" date="2022-08" db="EMBL/GenBank/DDBJ databases">
        <title>A Global Phylogenomic Analysis of the Shiitake Genus Lentinula.</title>
        <authorList>
            <consortium name="DOE Joint Genome Institute"/>
            <person name="Sierra-Patev S."/>
            <person name="Min B."/>
            <person name="Naranjo-Ortiz M."/>
            <person name="Looney B."/>
            <person name="Konkel Z."/>
            <person name="Slot J.C."/>
            <person name="Sakamoto Y."/>
            <person name="Steenwyk J.L."/>
            <person name="Rokas A."/>
            <person name="Carro J."/>
            <person name="Camarero S."/>
            <person name="Ferreira P."/>
            <person name="Molpeceres G."/>
            <person name="Ruiz-Duenas F.J."/>
            <person name="Serrano A."/>
            <person name="Henrissat B."/>
            <person name="Drula E."/>
            <person name="Hughes K.W."/>
            <person name="Mata J.L."/>
            <person name="Ishikawa N.K."/>
            <person name="Vargas-Isla R."/>
            <person name="Ushijima S."/>
            <person name="Smith C.A."/>
            <person name="Ahrendt S."/>
            <person name="Andreopoulos W."/>
            <person name="He G."/>
            <person name="Labutti K."/>
            <person name="Lipzen A."/>
            <person name="Ng V."/>
            <person name="Riley R."/>
            <person name="Sandor L."/>
            <person name="Barry K."/>
            <person name="Martinez A.T."/>
            <person name="Xiao Y."/>
            <person name="Gibbons J.G."/>
            <person name="Terashima K."/>
            <person name="Grigoriev I.V."/>
            <person name="Hibbett D.S."/>
        </authorList>
    </citation>
    <scope>NUCLEOTIDE SEQUENCE</scope>
    <source>
        <strain evidence="2">RHP3577 ss4</strain>
    </source>
</reference>
<sequence length="76" mass="8360">MIPVPAACNLFALSWQSSQVIAVVILRLPPCVHATFFSETPARRSEQQASFHLTRCIGTYHGSPILIWSLNATLPP</sequence>
<proteinExistence type="predicted"/>